<dbReference type="OrthoDB" id="10069557at2759"/>
<dbReference type="GO" id="GO:0003723">
    <property type="term" value="F:RNA binding"/>
    <property type="evidence" value="ECO:0007669"/>
    <property type="project" value="InterPro"/>
</dbReference>
<evidence type="ECO:0000313" key="1">
    <source>
        <dbReference type="EMBL" id="KAJ8381879.1"/>
    </source>
</evidence>
<name>A0A9Q1GE73_SYNKA</name>
<reference evidence="1" key="1">
    <citation type="journal article" date="2023" name="Science">
        <title>Genome structures resolve the early diversification of teleost fishes.</title>
        <authorList>
            <person name="Parey E."/>
            <person name="Louis A."/>
            <person name="Montfort J."/>
            <person name="Bouchez O."/>
            <person name="Roques C."/>
            <person name="Iampietro C."/>
            <person name="Lluch J."/>
            <person name="Castinel A."/>
            <person name="Donnadieu C."/>
            <person name="Desvignes T."/>
            <person name="Floi Bucao C."/>
            <person name="Jouanno E."/>
            <person name="Wen M."/>
            <person name="Mejri S."/>
            <person name="Dirks R."/>
            <person name="Jansen H."/>
            <person name="Henkel C."/>
            <person name="Chen W.J."/>
            <person name="Zahm M."/>
            <person name="Cabau C."/>
            <person name="Klopp C."/>
            <person name="Thompson A.W."/>
            <person name="Robinson-Rechavi M."/>
            <person name="Braasch I."/>
            <person name="Lecointre G."/>
            <person name="Bobe J."/>
            <person name="Postlethwait J.H."/>
            <person name="Berthelot C."/>
            <person name="Roest Crollius H."/>
            <person name="Guiguen Y."/>
        </authorList>
    </citation>
    <scope>NUCLEOTIDE SEQUENCE</scope>
    <source>
        <strain evidence="1">WJC10195</strain>
    </source>
</reference>
<dbReference type="Gene3D" id="3.30.1370.10">
    <property type="entry name" value="K Homology domain, type 1"/>
    <property type="match status" value="1"/>
</dbReference>
<accession>A0A9Q1GE73</accession>
<dbReference type="SUPFAM" id="SSF54791">
    <property type="entry name" value="Eukaryotic type KH-domain (KH-domain type I)"/>
    <property type="match status" value="1"/>
</dbReference>
<gene>
    <name evidence="1" type="ORF">SKAU_G00026570</name>
</gene>
<dbReference type="Proteomes" id="UP001152622">
    <property type="component" value="Chromosome 1"/>
</dbReference>
<keyword evidence="2" id="KW-1185">Reference proteome</keyword>
<dbReference type="AlphaFoldDB" id="A0A9Q1GE73"/>
<evidence type="ECO:0000313" key="2">
    <source>
        <dbReference type="Proteomes" id="UP001152622"/>
    </source>
</evidence>
<protein>
    <recommendedName>
        <fullName evidence="3">K Homology domain-containing protein</fullName>
    </recommendedName>
</protein>
<proteinExistence type="predicted"/>
<sequence length="220" mass="25068">MEQFHTEHFFGPGCTCFYPHECNNNIFIPPGYNGSPTPFHMQHHWNHFSTDQYNLAPSSMPDHSPTDLETNMTDYCLSNSNAETENCESGLALQHNQVMPTTKEEQQDIIVEIMHVSNMTSLAGEFIGEEGQYLKFVNQRCGGLVYMSTHPRTQDYVVCNIMGTKHQVYKALDLIRKKVKCQGLKNIYSPPTVTFGGHLNETQTPKKYQNRCMVSQVKPV</sequence>
<dbReference type="InterPro" id="IPR036612">
    <property type="entry name" value="KH_dom_type_1_sf"/>
</dbReference>
<organism evidence="1 2">
    <name type="scientific">Synaphobranchus kaupii</name>
    <name type="common">Kaup's arrowtooth eel</name>
    <dbReference type="NCBI Taxonomy" id="118154"/>
    <lineage>
        <taxon>Eukaryota</taxon>
        <taxon>Metazoa</taxon>
        <taxon>Chordata</taxon>
        <taxon>Craniata</taxon>
        <taxon>Vertebrata</taxon>
        <taxon>Euteleostomi</taxon>
        <taxon>Actinopterygii</taxon>
        <taxon>Neopterygii</taxon>
        <taxon>Teleostei</taxon>
        <taxon>Anguilliformes</taxon>
        <taxon>Synaphobranchidae</taxon>
        <taxon>Synaphobranchus</taxon>
    </lineage>
</organism>
<dbReference type="EMBL" id="JAINUF010000001">
    <property type="protein sequence ID" value="KAJ8381879.1"/>
    <property type="molecule type" value="Genomic_DNA"/>
</dbReference>
<evidence type="ECO:0008006" key="3">
    <source>
        <dbReference type="Google" id="ProtNLM"/>
    </source>
</evidence>
<comment type="caution">
    <text evidence="1">The sequence shown here is derived from an EMBL/GenBank/DDBJ whole genome shotgun (WGS) entry which is preliminary data.</text>
</comment>